<gene>
    <name evidence="3" type="ORF">SAMN05216167_11927</name>
</gene>
<feature type="domain" description="Superoxide dismutase copper/zinc binding" evidence="2">
    <location>
        <begin position="60"/>
        <end position="194"/>
    </location>
</feature>
<comment type="similarity">
    <text evidence="1">Belongs to the Cu-Zn superoxide dismutase family.</text>
</comment>
<dbReference type="InterPro" id="IPR001424">
    <property type="entry name" value="SOD_Cu_Zn_dom"/>
</dbReference>
<dbReference type="SUPFAM" id="SSF49329">
    <property type="entry name" value="Cu,Zn superoxide dismutase-like"/>
    <property type="match status" value="1"/>
</dbReference>
<name>A0A1I2D6N5_9BACT</name>
<dbReference type="RefSeq" id="WP_177236712.1">
    <property type="nucleotide sequence ID" value="NZ_FOLQ01000019.1"/>
</dbReference>
<dbReference type="STRING" id="662367.SAMN05216167_11927"/>
<evidence type="ECO:0000313" key="3">
    <source>
        <dbReference type="EMBL" id="SFE76196.1"/>
    </source>
</evidence>
<dbReference type="GO" id="GO:0005507">
    <property type="term" value="F:copper ion binding"/>
    <property type="evidence" value="ECO:0007669"/>
    <property type="project" value="InterPro"/>
</dbReference>
<dbReference type="GO" id="GO:0006801">
    <property type="term" value="P:superoxide metabolic process"/>
    <property type="evidence" value="ECO:0007669"/>
    <property type="project" value="InterPro"/>
</dbReference>
<dbReference type="Gene3D" id="2.60.40.200">
    <property type="entry name" value="Superoxide dismutase, copper/zinc binding domain"/>
    <property type="match status" value="1"/>
</dbReference>
<proteinExistence type="inferred from homology"/>
<reference evidence="3 4" key="1">
    <citation type="submission" date="2016-10" db="EMBL/GenBank/DDBJ databases">
        <authorList>
            <person name="de Groot N.N."/>
        </authorList>
    </citation>
    <scope>NUCLEOTIDE SEQUENCE [LARGE SCALE GENOMIC DNA]</scope>
    <source>
        <strain evidence="3 4">DSM 26130</strain>
    </source>
</reference>
<evidence type="ECO:0000259" key="2">
    <source>
        <dbReference type="Pfam" id="PF00080"/>
    </source>
</evidence>
<evidence type="ECO:0000256" key="1">
    <source>
        <dbReference type="ARBA" id="ARBA00010457"/>
    </source>
</evidence>
<sequence>MGRIRPKTTSLHPGLSRAKQLGFFGIGLVVAGLVTACTDHQNVPRAAATVNLVNSSGSIGVAELSEDSQGLVSLTVTVSGLPTGTHGIHFHAIGSAQPTDSPAFNSSGAHYNPASHQHGLNNPLGTHAGDLPNLIVDSQGKGTLITTTNRITLSDGPMTLFDSDGSSLIIHANADDQVTDPTGNSGGRIAGGVVVRK</sequence>
<dbReference type="AlphaFoldDB" id="A0A1I2D6N5"/>
<dbReference type="InterPro" id="IPR036423">
    <property type="entry name" value="SOD-like_Cu/Zn_dom_sf"/>
</dbReference>
<dbReference type="EMBL" id="FOLQ01000019">
    <property type="protein sequence ID" value="SFE76196.1"/>
    <property type="molecule type" value="Genomic_DNA"/>
</dbReference>
<dbReference type="PANTHER" id="PTHR10003">
    <property type="entry name" value="SUPEROXIDE DISMUTASE CU-ZN -RELATED"/>
    <property type="match status" value="1"/>
</dbReference>
<dbReference type="Proteomes" id="UP000198598">
    <property type="component" value="Unassembled WGS sequence"/>
</dbReference>
<organism evidence="3 4">
    <name type="scientific">Spirosoma endophyticum</name>
    <dbReference type="NCBI Taxonomy" id="662367"/>
    <lineage>
        <taxon>Bacteria</taxon>
        <taxon>Pseudomonadati</taxon>
        <taxon>Bacteroidota</taxon>
        <taxon>Cytophagia</taxon>
        <taxon>Cytophagales</taxon>
        <taxon>Cytophagaceae</taxon>
        <taxon>Spirosoma</taxon>
    </lineage>
</organism>
<keyword evidence="4" id="KW-1185">Reference proteome</keyword>
<evidence type="ECO:0000313" key="4">
    <source>
        <dbReference type="Proteomes" id="UP000198598"/>
    </source>
</evidence>
<protein>
    <submittedName>
        <fullName evidence="3">Superoxide dismutase, Cu-Zn family</fullName>
    </submittedName>
</protein>
<dbReference type="InterPro" id="IPR024134">
    <property type="entry name" value="SOD_Cu/Zn_/chaperone"/>
</dbReference>
<dbReference type="CDD" id="cd00305">
    <property type="entry name" value="Cu-Zn_Superoxide_Dismutase"/>
    <property type="match status" value="1"/>
</dbReference>
<dbReference type="Pfam" id="PF00080">
    <property type="entry name" value="Sod_Cu"/>
    <property type="match status" value="1"/>
</dbReference>
<accession>A0A1I2D6N5</accession>